<sequence>MKAINNITKFLVIILLFLTSCDDLFSPALENNRELDDMYNEPGYAQGILGYAYSMLPYQTKSETDIATDDAVTNDKASSYLSMATGSWTASNDPMSKWQNCRAAIQYLNIFLENADKVAWAKDPNVHIMYCDRLKGEAYGLRALNMYYLLMAHGGWTEDGKLLGIPNITTVDNMSTDFNVPRDTFQACIDQIFSDVEKATEYLPLDYNDISDANIPAKYKAIGVTNASDYNRVNGTHIRGRLTARIAEAIRAQAALLAASPAYNTGTTVTWANAADNAAIVLDRINGLGGIDPTGWTWYMNKTEINSLGSGAVPKEILWRGDKDNSTEDYAMGLSQEKSNYPPSLYGSGRINPTQNLVDAFPMASGYPISDPASGYSSSDPYTNRDPRLTAYVLYNETTYGTNSKKIVTGTYGTNEDALNKESTSTRTGYYLRKLLRDDCNPDPTYNTAQYHYPVRIRFTEIFLAYAEAANEAWGPTNGNGHSYSAYDVIKAIRTRAGVGSNGGDPYLESIKNNKDKMRELIRNERRIELCFENRRFWDLRRWKANLNEGAKGMQIDKLDGALVYKVIPVEARSYKDYMYHGPVPYSETIKWSNLQQNQGW</sequence>
<gene>
    <name evidence="8" type="ORF">E4T88_04500</name>
</gene>
<dbReference type="InterPro" id="IPR011990">
    <property type="entry name" value="TPR-like_helical_dom_sf"/>
</dbReference>
<dbReference type="Pfam" id="PF07980">
    <property type="entry name" value="SusD_RagB"/>
    <property type="match status" value="1"/>
</dbReference>
<evidence type="ECO:0000256" key="5">
    <source>
        <dbReference type="ARBA" id="ARBA00023237"/>
    </source>
</evidence>
<comment type="subcellular location">
    <subcellularLocation>
        <location evidence="1">Cell outer membrane</location>
    </subcellularLocation>
</comment>
<dbReference type="InterPro" id="IPR033985">
    <property type="entry name" value="SusD-like_N"/>
</dbReference>
<reference evidence="8 9" key="1">
    <citation type="submission" date="2019-03" db="EMBL/GenBank/DDBJ databases">
        <title>Diversity of the mouse oral microbiome.</title>
        <authorList>
            <person name="Joseph S."/>
            <person name="Aduse-Opoku J."/>
            <person name="Curtis M."/>
            <person name="Wade W."/>
            <person name="Hashim A."/>
        </authorList>
    </citation>
    <scope>NUCLEOTIDE SEQUENCE [LARGE SCALE GENOMIC DNA]</scope>
    <source>
        <strain evidence="8 9">P11</strain>
    </source>
</reference>
<evidence type="ECO:0000256" key="2">
    <source>
        <dbReference type="ARBA" id="ARBA00006275"/>
    </source>
</evidence>
<dbReference type="OrthoDB" id="691231at2"/>
<dbReference type="Gene3D" id="1.25.40.390">
    <property type="match status" value="1"/>
</dbReference>
<dbReference type="Proteomes" id="UP000298285">
    <property type="component" value="Unassembled WGS sequence"/>
</dbReference>
<dbReference type="PROSITE" id="PS51257">
    <property type="entry name" value="PROKAR_LIPOPROTEIN"/>
    <property type="match status" value="1"/>
</dbReference>
<keyword evidence="5" id="KW-0998">Cell outer membrane</keyword>
<organism evidence="8 9">
    <name type="scientific">Dysgonomonas mossii</name>
    <dbReference type="NCBI Taxonomy" id="163665"/>
    <lineage>
        <taxon>Bacteria</taxon>
        <taxon>Pseudomonadati</taxon>
        <taxon>Bacteroidota</taxon>
        <taxon>Bacteroidia</taxon>
        <taxon>Bacteroidales</taxon>
        <taxon>Dysgonomonadaceae</taxon>
        <taxon>Dysgonomonas</taxon>
    </lineage>
</organism>
<dbReference type="GO" id="GO:0009279">
    <property type="term" value="C:cell outer membrane"/>
    <property type="evidence" value="ECO:0007669"/>
    <property type="project" value="UniProtKB-SubCell"/>
</dbReference>
<evidence type="ECO:0000259" key="6">
    <source>
        <dbReference type="Pfam" id="PF07980"/>
    </source>
</evidence>
<evidence type="ECO:0000313" key="8">
    <source>
        <dbReference type="EMBL" id="TFU91249.1"/>
    </source>
</evidence>
<evidence type="ECO:0000313" key="9">
    <source>
        <dbReference type="Proteomes" id="UP000298285"/>
    </source>
</evidence>
<evidence type="ECO:0000256" key="3">
    <source>
        <dbReference type="ARBA" id="ARBA00022729"/>
    </source>
</evidence>
<keyword evidence="3" id="KW-0732">Signal</keyword>
<evidence type="ECO:0000256" key="1">
    <source>
        <dbReference type="ARBA" id="ARBA00004442"/>
    </source>
</evidence>
<dbReference type="InterPro" id="IPR012944">
    <property type="entry name" value="SusD_RagB_dom"/>
</dbReference>
<name>A0A4Y9ITX7_9BACT</name>
<feature type="domain" description="SusD-like N-terminal" evidence="7">
    <location>
        <begin position="53"/>
        <end position="209"/>
    </location>
</feature>
<keyword evidence="4" id="KW-0472">Membrane</keyword>
<evidence type="ECO:0000259" key="7">
    <source>
        <dbReference type="Pfam" id="PF14322"/>
    </source>
</evidence>
<accession>A0A4Y9ITX7</accession>
<dbReference type="RefSeq" id="WP_135104264.1">
    <property type="nucleotide sequence ID" value="NZ_JADGKW010000001.1"/>
</dbReference>
<feature type="domain" description="RagB/SusD" evidence="6">
    <location>
        <begin position="315"/>
        <end position="601"/>
    </location>
</feature>
<dbReference type="Pfam" id="PF14322">
    <property type="entry name" value="SusD-like_3"/>
    <property type="match status" value="1"/>
</dbReference>
<dbReference type="EMBL" id="SPPK01000001">
    <property type="protein sequence ID" value="TFU91249.1"/>
    <property type="molecule type" value="Genomic_DNA"/>
</dbReference>
<evidence type="ECO:0000256" key="4">
    <source>
        <dbReference type="ARBA" id="ARBA00023136"/>
    </source>
</evidence>
<comment type="similarity">
    <text evidence="2">Belongs to the SusD family.</text>
</comment>
<dbReference type="AlphaFoldDB" id="A0A4Y9ITX7"/>
<dbReference type="SUPFAM" id="SSF48452">
    <property type="entry name" value="TPR-like"/>
    <property type="match status" value="1"/>
</dbReference>
<proteinExistence type="inferred from homology"/>
<protein>
    <submittedName>
        <fullName evidence="8">RagB/SusD family nutrient uptake outer membrane protein</fullName>
    </submittedName>
</protein>
<comment type="caution">
    <text evidence="8">The sequence shown here is derived from an EMBL/GenBank/DDBJ whole genome shotgun (WGS) entry which is preliminary data.</text>
</comment>